<evidence type="ECO:0000256" key="1">
    <source>
        <dbReference type="SAM" id="MobiDB-lite"/>
    </source>
</evidence>
<feature type="region of interest" description="Disordered" evidence="1">
    <location>
        <begin position="197"/>
        <end position="217"/>
    </location>
</feature>
<dbReference type="GeneID" id="9682077"/>
<feature type="compositionally biased region" description="Acidic residues" evidence="1">
    <location>
        <begin position="466"/>
        <end position="491"/>
    </location>
</feature>
<feature type="region of interest" description="Disordered" evidence="1">
    <location>
        <begin position="410"/>
        <end position="524"/>
    </location>
</feature>
<feature type="region of interest" description="Disordered" evidence="1">
    <location>
        <begin position="322"/>
        <end position="355"/>
    </location>
</feature>
<reference evidence="2 3" key="1">
    <citation type="journal article" date="2009" name="Science">
        <title>Green evolution and dynamic adaptations revealed by genomes of the marine picoeukaryotes Micromonas.</title>
        <authorList>
            <person name="Worden A.Z."/>
            <person name="Lee J.H."/>
            <person name="Mock T."/>
            <person name="Rouze P."/>
            <person name="Simmons M.P."/>
            <person name="Aerts A.L."/>
            <person name="Allen A.E."/>
            <person name="Cuvelier M.L."/>
            <person name="Derelle E."/>
            <person name="Everett M.V."/>
            <person name="Foulon E."/>
            <person name="Grimwood J."/>
            <person name="Gundlach H."/>
            <person name="Henrissat B."/>
            <person name="Napoli C."/>
            <person name="McDonald S.M."/>
            <person name="Parker M.S."/>
            <person name="Rombauts S."/>
            <person name="Salamov A."/>
            <person name="Von Dassow P."/>
            <person name="Badger J.H."/>
            <person name="Coutinho P.M."/>
            <person name="Demir E."/>
            <person name="Dubchak I."/>
            <person name="Gentemann C."/>
            <person name="Eikrem W."/>
            <person name="Gready J.E."/>
            <person name="John U."/>
            <person name="Lanier W."/>
            <person name="Lindquist E.A."/>
            <person name="Lucas S."/>
            <person name="Mayer K.F."/>
            <person name="Moreau H."/>
            <person name="Not F."/>
            <person name="Otillar R."/>
            <person name="Panaud O."/>
            <person name="Pangilinan J."/>
            <person name="Paulsen I."/>
            <person name="Piegu B."/>
            <person name="Poliakov A."/>
            <person name="Robbens S."/>
            <person name="Schmutz J."/>
            <person name="Toulza E."/>
            <person name="Wyss T."/>
            <person name="Zelensky A."/>
            <person name="Zhou K."/>
            <person name="Armbrust E.V."/>
            <person name="Bhattacharya D."/>
            <person name="Goodenough U.W."/>
            <person name="Van de Peer Y."/>
            <person name="Grigoriev I.V."/>
        </authorList>
    </citation>
    <scope>NUCLEOTIDE SEQUENCE [LARGE SCALE GENOMIC DNA]</scope>
    <source>
        <strain evidence="2 3">CCMP1545</strain>
    </source>
</reference>
<feature type="compositionally biased region" description="Acidic residues" evidence="1">
    <location>
        <begin position="414"/>
        <end position="428"/>
    </location>
</feature>
<protein>
    <submittedName>
        <fullName evidence="2">Predicted protein</fullName>
    </submittedName>
</protein>
<dbReference type="Proteomes" id="UP000001876">
    <property type="component" value="Unassembled WGS sequence"/>
</dbReference>
<accession>C1MNY9</accession>
<name>C1MNY9_MICPC</name>
<organism evidence="3">
    <name type="scientific">Micromonas pusilla (strain CCMP1545)</name>
    <name type="common">Picoplanktonic green alga</name>
    <dbReference type="NCBI Taxonomy" id="564608"/>
    <lineage>
        <taxon>Eukaryota</taxon>
        <taxon>Viridiplantae</taxon>
        <taxon>Chlorophyta</taxon>
        <taxon>Mamiellophyceae</taxon>
        <taxon>Mamiellales</taxon>
        <taxon>Mamiellaceae</taxon>
        <taxon>Micromonas</taxon>
    </lineage>
</organism>
<dbReference type="OrthoDB" id="6152977at2759"/>
<dbReference type="RefSeq" id="XP_003057194.1">
    <property type="nucleotide sequence ID" value="XM_003057148.1"/>
</dbReference>
<feature type="compositionally biased region" description="Low complexity" evidence="1">
    <location>
        <begin position="441"/>
        <end position="460"/>
    </location>
</feature>
<feature type="region of interest" description="Disordered" evidence="1">
    <location>
        <begin position="614"/>
        <end position="651"/>
    </location>
</feature>
<evidence type="ECO:0000313" key="3">
    <source>
        <dbReference type="Proteomes" id="UP000001876"/>
    </source>
</evidence>
<dbReference type="EMBL" id="GG663737">
    <property type="protein sequence ID" value="EEH58839.1"/>
    <property type="molecule type" value="Genomic_DNA"/>
</dbReference>
<evidence type="ECO:0000313" key="2">
    <source>
        <dbReference type="EMBL" id="EEH58839.1"/>
    </source>
</evidence>
<feature type="region of interest" description="Disordered" evidence="1">
    <location>
        <begin position="565"/>
        <end position="589"/>
    </location>
</feature>
<dbReference type="KEGG" id="mpp:MICPUCDRAFT_62089"/>
<feature type="compositionally biased region" description="Gly residues" evidence="1">
    <location>
        <begin position="492"/>
        <end position="501"/>
    </location>
</feature>
<dbReference type="AlphaFoldDB" id="C1MNY9"/>
<keyword evidence="3" id="KW-1185">Reference proteome</keyword>
<gene>
    <name evidence="2" type="ORF">MICPUCDRAFT_62089</name>
</gene>
<proteinExistence type="predicted"/>
<sequence>MTNDANFLADEFDVGVSFKPALVDTQHSMLHIRAPSSSSYRVGGGEEPTHGLEVAVDVTWHSGRRSTRTTRALETRLKEWRDVYAHWAEGELFTSEASDAIASSAAAEASSEMRKLGTAELLTEPLAYALDTETAFPAIVGPDGERRGTLEVSAVPCARDGEPLGEDAAVDDPNKLLSKPLYFLVRVKAATGLPRTAAGWSDDAPRAAADGARPSTGSVTATMKVRYHAELGAGWGTVHATPPAPVVATHESKGSARFRGFKSAIGLGGGGGGGGVGGASSALRYERTHSCPNVTPAVLESLRKGKITFDVYIQHDGGASMGIGEMSRPGSAVDTGRERRAAREAPPPSLVDEGSVPGLELLLSNLKATPTSGEGTRTIDRIDEVAAELEREIEEDQKRTFRSWSMARKKPTILDDDDDDEEDDEEEEEKRASDAGGEIRSAAQSDASSASSYETDSQQGARDRSDDDDDYTDASDSDSSYAEDEEDDDGDGGGGGGGGGDATKRAKGTPGALHGGKVTPAGTPADARAYRDVNAADVNGGVVKLFDDGAAVADDASGFASAMTSPVPAGAAAGASRSAPASPSLFSSPMHKGKVAAIGSPGSGSVTLTAANPLYDAAGEKPSRQPRSSLAPKPRDADGGLPKVVSDAGGG</sequence>